<evidence type="ECO:0000313" key="2">
    <source>
        <dbReference type="EMBL" id="MCI53385.1"/>
    </source>
</evidence>
<protein>
    <submittedName>
        <fullName evidence="2">Uncharacterized protein</fullName>
    </submittedName>
</protein>
<keyword evidence="3" id="KW-1185">Reference proteome</keyword>
<accession>A0A392SZ93</accession>
<keyword evidence="1" id="KW-0812">Transmembrane</keyword>
<feature type="transmembrane region" description="Helical" evidence="1">
    <location>
        <begin position="15"/>
        <end position="39"/>
    </location>
</feature>
<keyword evidence="1" id="KW-1133">Transmembrane helix</keyword>
<sequence>MAAPLASLGLFRTDLLVLVCLVADKVRSFIYLGGVAVLMRWGLAVPRQRGLQILFYR</sequence>
<dbReference type="Proteomes" id="UP000265520">
    <property type="component" value="Unassembled WGS sequence"/>
</dbReference>
<reference evidence="2 3" key="1">
    <citation type="journal article" date="2018" name="Front. Plant Sci.">
        <title>Red Clover (Trifolium pratense) and Zigzag Clover (T. medium) - A Picture of Genomic Similarities and Differences.</title>
        <authorList>
            <person name="Dluhosova J."/>
            <person name="Istvanek J."/>
            <person name="Nedelnik J."/>
            <person name="Repkova J."/>
        </authorList>
    </citation>
    <scope>NUCLEOTIDE SEQUENCE [LARGE SCALE GENOMIC DNA]</scope>
    <source>
        <strain evidence="3">cv. 10/8</strain>
        <tissue evidence="2">Leaf</tissue>
    </source>
</reference>
<organism evidence="2 3">
    <name type="scientific">Trifolium medium</name>
    <dbReference type="NCBI Taxonomy" id="97028"/>
    <lineage>
        <taxon>Eukaryota</taxon>
        <taxon>Viridiplantae</taxon>
        <taxon>Streptophyta</taxon>
        <taxon>Embryophyta</taxon>
        <taxon>Tracheophyta</taxon>
        <taxon>Spermatophyta</taxon>
        <taxon>Magnoliopsida</taxon>
        <taxon>eudicotyledons</taxon>
        <taxon>Gunneridae</taxon>
        <taxon>Pentapetalae</taxon>
        <taxon>rosids</taxon>
        <taxon>fabids</taxon>
        <taxon>Fabales</taxon>
        <taxon>Fabaceae</taxon>
        <taxon>Papilionoideae</taxon>
        <taxon>50 kb inversion clade</taxon>
        <taxon>NPAAA clade</taxon>
        <taxon>Hologalegina</taxon>
        <taxon>IRL clade</taxon>
        <taxon>Trifolieae</taxon>
        <taxon>Trifolium</taxon>
    </lineage>
</organism>
<keyword evidence="1" id="KW-0472">Membrane</keyword>
<evidence type="ECO:0000256" key="1">
    <source>
        <dbReference type="SAM" id="Phobius"/>
    </source>
</evidence>
<proteinExistence type="predicted"/>
<evidence type="ECO:0000313" key="3">
    <source>
        <dbReference type="Proteomes" id="UP000265520"/>
    </source>
</evidence>
<comment type="caution">
    <text evidence="2">The sequence shown here is derived from an EMBL/GenBank/DDBJ whole genome shotgun (WGS) entry which is preliminary data.</text>
</comment>
<name>A0A392SZ93_9FABA</name>
<dbReference type="AlphaFoldDB" id="A0A392SZ93"/>
<dbReference type="EMBL" id="LXQA010462291">
    <property type="protein sequence ID" value="MCI53385.1"/>
    <property type="molecule type" value="Genomic_DNA"/>
</dbReference>